<evidence type="ECO:0000256" key="4">
    <source>
        <dbReference type="ARBA" id="ARBA00023027"/>
    </source>
</evidence>
<comment type="similarity">
    <text evidence="1 5">Belongs to the AlaDH/PNT family.</text>
</comment>
<feature type="domain" description="Alanine dehydrogenase/pyridine nucleotide transhydrogenase NAD(H)-binding" evidence="6">
    <location>
        <begin position="149"/>
        <end position="297"/>
    </location>
</feature>
<dbReference type="SUPFAM" id="SSF52283">
    <property type="entry name" value="Formate/glycerate dehydrogenase catalytic domain-like"/>
    <property type="match status" value="1"/>
</dbReference>
<sequence>MKLGCPKEIKPQEFRVGITPNAAQEAVAHGHAVLIETQAGVGAGFDDDAYVAAGATIIDTAQEVFATADMIVKVKEPQAVERKMLRQGQLLYTYLHLAPDPDQTRDLLDSGCTAIAYETVTDRSGGLPLLAPMSEVAGRLAPQVGAWTLQKANGGRGVLMGGVPGVGPARIIVIGGGVVGTHAARIAAGMGADVTVLDRSLPRLRYLDDIFGNVFNTGYSTAGLMAELLPLADMVIGAVLIPGAAAPKLVTRAQLGSMKPGAVLVDVAIDQGGCFETSRATTHNDPIYEIDGVMHYCVANMPGAVARTSTIALGNATMPFMLELADKGWKKACAEDPHLLAGLNVHAGQLTYAAVGEALGIDVVAPEQVIG</sequence>
<dbReference type="PIRSF" id="PIRSF000183">
    <property type="entry name" value="Alanine_dh"/>
    <property type="match status" value="1"/>
</dbReference>
<dbReference type="PROSITE" id="PS00837">
    <property type="entry name" value="ALADH_PNT_2"/>
    <property type="match status" value="1"/>
</dbReference>
<dbReference type="PANTHER" id="PTHR42795:SF1">
    <property type="entry name" value="ALANINE DEHYDROGENASE"/>
    <property type="match status" value="1"/>
</dbReference>
<evidence type="ECO:0000313" key="8">
    <source>
        <dbReference type="EMBL" id="MDU9005235.1"/>
    </source>
</evidence>
<dbReference type="InterPro" id="IPR008143">
    <property type="entry name" value="Ala_DH/PNT_CS2"/>
</dbReference>
<dbReference type="InterPro" id="IPR008141">
    <property type="entry name" value="Ala_DH"/>
</dbReference>
<evidence type="ECO:0000259" key="6">
    <source>
        <dbReference type="SMART" id="SM01002"/>
    </source>
</evidence>
<dbReference type="Pfam" id="PF01262">
    <property type="entry name" value="AlaDh_PNT_C"/>
    <property type="match status" value="1"/>
</dbReference>
<protein>
    <recommendedName>
        <fullName evidence="2 5">Alanine dehydrogenase</fullName>
        <ecNumber evidence="2 5">1.4.1.1</ecNumber>
    </recommendedName>
</protein>
<dbReference type="SMART" id="SM01003">
    <property type="entry name" value="AlaDh_PNT_N"/>
    <property type="match status" value="1"/>
</dbReference>
<comment type="catalytic activity">
    <reaction evidence="5">
        <text>L-alanine + NAD(+) + H2O = pyruvate + NH4(+) + NADH + H(+)</text>
        <dbReference type="Rhea" id="RHEA:18405"/>
        <dbReference type="ChEBI" id="CHEBI:15361"/>
        <dbReference type="ChEBI" id="CHEBI:15377"/>
        <dbReference type="ChEBI" id="CHEBI:15378"/>
        <dbReference type="ChEBI" id="CHEBI:28938"/>
        <dbReference type="ChEBI" id="CHEBI:57540"/>
        <dbReference type="ChEBI" id="CHEBI:57945"/>
        <dbReference type="ChEBI" id="CHEBI:57972"/>
        <dbReference type="EC" id="1.4.1.1"/>
    </reaction>
</comment>
<evidence type="ECO:0000313" key="9">
    <source>
        <dbReference type="Proteomes" id="UP001255416"/>
    </source>
</evidence>
<evidence type="ECO:0000256" key="3">
    <source>
        <dbReference type="ARBA" id="ARBA00023002"/>
    </source>
</evidence>
<dbReference type="CDD" id="cd05305">
    <property type="entry name" value="L-AlaDH"/>
    <property type="match status" value="1"/>
</dbReference>
<dbReference type="InterPro" id="IPR007698">
    <property type="entry name" value="AlaDH/PNT_NAD(H)-bd"/>
</dbReference>
<gene>
    <name evidence="8" type="primary">ald</name>
    <name evidence="8" type="ORF">QO231_15420</name>
</gene>
<name>A0ABU3VGE2_9RHOB</name>
<dbReference type="Proteomes" id="UP001255416">
    <property type="component" value="Unassembled WGS sequence"/>
</dbReference>
<proteinExistence type="inferred from homology"/>
<dbReference type="SMART" id="SM01002">
    <property type="entry name" value="AlaDh_PNT_C"/>
    <property type="match status" value="1"/>
</dbReference>
<dbReference type="PANTHER" id="PTHR42795">
    <property type="entry name" value="ALANINE DEHYDROGENASE"/>
    <property type="match status" value="1"/>
</dbReference>
<feature type="domain" description="Alanine dehydrogenase/pyridine nucleotide transhydrogenase N-terminal" evidence="7">
    <location>
        <begin position="4"/>
        <end position="137"/>
    </location>
</feature>
<dbReference type="RefSeq" id="WP_316778204.1">
    <property type="nucleotide sequence ID" value="NZ_JASMWN010000012.1"/>
</dbReference>
<dbReference type="EMBL" id="JASMWN010000012">
    <property type="protein sequence ID" value="MDU9005235.1"/>
    <property type="molecule type" value="Genomic_DNA"/>
</dbReference>
<evidence type="ECO:0000256" key="2">
    <source>
        <dbReference type="ARBA" id="ARBA00012897"/>
    </source>
</evidence>
<dbReference type="Pfam" id="PF05222">
    <property type="entry name" value="AlaDh_PNT_N"/>
    <property type="match status" value="1"/>
</dbReference>
<dbReference type="PRINTS" id="PR00411">
    <property type="entry name" value="PNDRDTASEI"/>
</dbReference>
<reference evidence="9" key="1">
    <citation type="submission" date="2023-05" db="EMBL/GenBank/DDBJ databases">
        <title>Sedimentitalea sp. nov. JM2-8.</title>
        <authorList>
            <person name="Huang J."/>
        </authorList>
    </citation>
    <scope>NUCLEOTIDE SEQUENCE [LARGE SCALE GENOMIC DNA]</scope>
    <source>
        <strain evidence="9">KHS03</strain>
    </source>
</reference>
<dbReference type="InterPro" id="IPR036291">
    <property type="entry name" value="NAD(P)-bd_dom_sf"/>
</dbReference>
<dbReference type="InterPro" id="IPR007886">
    <property type="entry name" value="AlaDH/PNT_N"/>
</dbReference>
<evidence type="ECO:0000256" key="5">
    <source>
        <dbReference type="PIRNR" id="PIRNR000183"/>
    </source>
</evidence>
<accession>A0ABU3VGE2</accession>
<keyword evidence="4 5" id="KW-0520">NAD</keyword>
<evidence type="ECO:0000259" key="7">
    <source>
        <dbReference type="SMART" id="SM01003"/>
    </source>
</evidence>
<keyword evidence="3 5" id="KW-0560">Oxidoreductase</keyword>
<dbReference type="SUPFAM" id="SSF51735">
    <property type="entry name" value="NAD(P)-binding Rossmann-fold domains"/>
    <property type="match status" value="1"/>
</dbReference>
<organism evidence="8 9">
    <name type="scientific">Sedimentitalea todarodis</name>
    <dbReference type="NCBI Taxonomy" id="1631240"/>
    <lineage>
        <taxon>Bacteria</taxon>
        <taxon>Pseudomonadati</taxon>
        <taxon>Pseudomonadota</taxon>
        <taxon>Alphaproteobacteria</taxon>
        <taxon>Rhodobacterales</taxon>
        <taxon>Paracoccaceae</taxon>
        <taxon>Sedimentitalea</taxon>
    </lineage>
</organism>
<dbReference type="GO" id="GO:0000286">
    <property type="term" value="F:alanine dehydrogenase activity"/>
    <property type="evidence" value="ECO:0007669"/>
    <property type="project" value="UniProtKB-EC"/>
</dbReference>
<dbReference type="Gene3D" id="3.40.50.720">
    <property type="entry name" value="NAD(P)-binding Rossmann-like Domain"/>
    <property type="match status" value="2"/>
</dbReference>
<comment type="caution">
    <text evidence="8">The sequence shown here is derived from an EMBL/GenBank/DDBJ whole genome shotgun (WGS) entry which is preliminary data.</text>
</comment>
<evidence type="ECO:0000256" key="1">
    <source>
        <dbReference type="ARBA" id="ARBA00005689"/>
    </source>
</evidence>
<dbReference type="EC" id="1.4.1.1" evidence="2 5"/>
<dbReference type="NCBIfam" id="TIGR00518">
    <property type="entry name" value="alaDH"/>
    <property type="match status" value="1"/>
</dbReference>
<keyword evidence="9" id="KW-1185">Reference proteome</keyword>